<dbReference type="FunFam" id="3.40.50.1580:FF:000012">
    <property type="entry name" value="Probable 6-oxopurine nucleoside phosphorylase"/>
    <property type="match status" value="1"/>
</dbReference>
<feature type="domain" description="Nucleoside phosphorylase" evidence="5">
    <location>
        <begin position="22"/>
        <end position="267"/>
    </location>
</feature>
<feature type="binding site" evidence="4">
    <location>
        <position position="208"/>
    </location>
    <ligand>
        <name>substrate</name>
    </ligand>
</feature>
<evidence type="ECO:0000256" key="1">
    <source>
        <dbReference type="ARBA" id="ARBA00022676"/>
    </source>
</evidence>
<dbReference type="SUPFAM" id="SSF53167">
    <property type="entry name" value="Purine and uridine phosphorylases"/>
    <property type="match status" value="1"/>
</dbReference>
<feature type="binding site" evidence="4">
    <location>
        <position position="209"/>
    </location>
    <ligand>
        <name>phosphate</name>
        <dbReference type="ChEBI" id="CHEBI:43474"/>
    </ligand>
</feature>
<evidence type="ECO:0000256" key="2">
    <source>
        <dbReference type="ARBA" id="ARBA00022679"/>
    </source>
</evidence>
<evidence type="ECO:0000313" key="7">
    <source>
        <dbReference type="Proteomes" id="UP001162156"/>
    </source>
</evidence>
<feature type="binding site" evidence="4">
    <location>
        <begin position="70"/>
        <end position="71"/>
    </location>
    <ligand>
        <name>phosphate</name>
        <dbReference type="ChEBI" id="CHEBI:43474"/>
    </ligand>
</feature>
<dbReference type="GO" id="GO:0019509">
    <property type="term" value="P:L-methionine salvage from methylthioadenosine"/>
    <property type="evidence" value="ECO:0007669"/>
    <property type="project" value="UniProtKB-UniRule"/>
</dbReference>
<accession>A0AAV8XDI4</accession>
<dbReference type="EMBL" id="JANEYF010003404">
    <property type="protein sequence ID" value="KAJ8936608.1"/>
    <property type="molecule type" value="Genomic_DNA"/>
</dbReference>
<evidence type="ECO:0000313" key="6">
    <source>
        <dbReference type="EMBL" id="KAJ8936608.1"/>
    </source>
</evidence>
<proteinExistence type="inferred from homology"/>
<dbReference type="NCBIfam" id="TIGR01694">
    <property type="entry name" value="MTAP"/>
    <property type="match status" value="1"/>
</dbReference>
<dbReference type="InterPro" id="IPR035994">
    <property type="entry name" value="Nucleoside_phosphorylase_sf"/>
</dbReference>
<dbReference type="InterPro" id="IPR018099">
    <property type="entry name" value="Purine_phosphorylase-2_CS"/>
</dbReference>
<dbReference type="GO" id="GO:0005829">
    <property type="term" value="C:cytosol"/>
    <property type="evidence" value="ECO:0007669"/>
    <property type="project" value="TreeGrafter"/>
</dbReference>
<dbReference type="PANTHER" id="PTHR42679:SF2">
    <property type="entry name" value="S-METHYL-5'-THIOADENOSINE PHOSPHORYLASE"/>
    <property type="match status" value="1"/>
</dbReference>
<gene>
    <name evidence="6" type="ORF">NQ314_012223</name>
</gene>
<dbReference type="AlphaFoldDB" id="A0AAV8XDI4"/>
<name>A0AAV8XDI4_9CUCU</name>
<reference evidence="6" key="1">
    <citation type="journal article" date="2023" name="Insect Mol. Biol.">
        <title>Genome sequencing provides insights into the evolution of gene families encoding plant cell wall-degrading enzymes in longhorned beetles.</title>
        <authorList>
            <person name="Shin N.R."/>
            <person name="Okamura Y."/>
            <person name="Kirsch R."/>
            <person name="Pauchet Y."/>
        </authorList>
    </citation>
    <scope>NUCLEOTIDE SEQUENCE</scope>
    <source>
        <strain evidence="6">RBIC_L_NR</strain>
    </source>
</reference>
<comment type="function">
    <text evidence="4">Catalyzes the reversible phosphorylation of S-methyl-5'-thioadenosine (MTA) to adenine and 5-methylthioribose-1-phosphate. Involved in the breakdown of MTA, a major by-product of polyamine biosynthesis. Responsible for the first step in the methionine salvage pathway after MTA has been generated from S-adenosylmethionine. Has broad substrate specificity with 6-aminopurine nucleosides as preferred substrates.</text>
</comment>
<keyword evidence="7" id="KW-1185">Reference proteome</keyword>
<dbReference type="EC" id="2.4.2.28" evidence="4"/>
<dbReference type="Pfam" id="PF01048">
    <property type="entry name" value="PNP_UDP_1"/>
    <property type="match status" value="1"/>
</dbReference>
<comment type="caution">
    <text evidence="4">Lacks conserved residue(s) required for the propagation of feature annotation.</text>
</comment>
<dbReference type="InterPro" id="IPR000845">
    <property type="entry name" value="Nucleoside_phosphorylase_d"/>
</dbReference>
<feature type="binding site" evidence="4">
    <location>
        <begin position="232"/>
        <end position="234"/>
    </location>
    <ligand>
        <name>substrate</name>
    </ligand>
</feature>
<keyword evidence="1 4" id="KW-0328">Glycosyltransferase</keyword>
<keyword evidence="4" id="KW-0963">Cytoplasm</keyword>
<sequence length="294" mass="32732">MFELEKCLIFDVIKLILKQIQVGIIGGSGLDDPDILKNKKEKKVTTPFGDPSDALITGEIDNVQCVLLARHGRLHNIMPGNVNYRANIWALKEEGCTHIIASNAVGSLQEHIKPGDVVIIDNFIDRLSSLCRKQTFYDGESGHPVGVCHLPLEPAFCELTRQVIFEVAEKLQIFIHRRGTVICIEGPRYSTKAESNMYRQWGGDVIGMTSVPEVVLAKEAGLCYAAVGLATDYDCWRETGDHVNVADVMRTFKENVIKVTKLITAVIPAIANKKWEQPVKELKDMIQANVMLPH</sequence>
<feature type="site" description="Important for substrate specificity" evidence="4">
    <location>
        <position position="190"/>
    </location>
</feature>
<keyword evidence="3 4" id="KW-0660">Purine salvage</keyword>
<dbReference type="HAMAP" id="MF_01963">
    <property type="entry name" value="MTAP"/>
    <property type="match status" value="1"/>
</dbReference>
<dbReference type="InterPro" id="IPR010044">
    <property type="entry name" value="MTAP"/>
</dbReference>
<comment type="pathway">
    <text evidence="4">Amino-acid biosynthesis; L-methionine biosynthesis via salvage pathway; S-methyl-5-thio-alpha-D-ribose 1-phosphate from S-methyl-5'-thioadenosine (phosphorylase route): step 1/1.</text>
</comment>
<evidence type="ECO:0000259" key="5">
    <source>
        <dbReference type="Pfam" id="PF01048"/>
    </source>
</evidence>
<comment type="subcellular location">
    <subcellularLocation>
        <location evidence="4">Cytoplasm</location>
    </subcellularLocation>
    <subcellularLocation>
        <location evidence="4">Nucleus</location>
    </subcellularLocation>
</comment>
<feature type="binding site" evidence="4">
    <location>
        <position position="28"/>
    </location>
    <ligand>
        <name>phosphate</name>
        <dbReference type="ChEBI" id="CHEBI:43474"/>
    </ligand>
</feature>
<dbReference type="PANTHER" id="PTHR42679">
    <property type="entry name" value="S-METHYL-5'-THIOADENOSINE PHOSPHORYLASE"/>
    <property type="match status" value="1"/>
</dbReference>
<organism evidence="6 7">
    <name type="scientific">Rhamnusium bicolor</name>
    <dbReference type="NCBI Taxonomy" id="1586634"/>
    <lineage>
        <taxon>Eukaryota</taxon>
        <taxon>Metazoa</taxon>
        <taxon>Ecdysozoa</taxon>
        <taxon>Arthropoda</taxon>
        <taxon>Hexapoda</taxon>
        <taxon>Insecta</taxon>
        <taxon>Pterygota</taxon>
        <taxon>Neoptera</taxon>
        <taxon>Endopterygota</taxon>
        <taxon>Coleoptera</taxon>
        <taxon>Polyphaga</taxon>
        <taxon>Cucujiformia</taxon>
        <taxon>Chrysomeloidea</taxon>
        <taxon>Cerambycidae</taxon>
        <taxon>Lepturinae</taxon>
        <taxon>Rhagiini</taxon>
        <taxon>Rhamnusium</taxon>
    </lineage>
</organism>
<keyword evidence="4" id="KW-0539">Nucleus</keyword>
<comment type="catalytic activity">
    <reaction evidence="4">
        <text>S-methyl-5'-thioadenosine + phosphate = 5-(methylsulfanyl)-alpha-D-ribose 1-phosphate + adenine</text>
        <dbReference type="Rhea" id="RHEA:11852"/>
        <dbReference type="ChEBI" id="CHEBI:16708"/>
        <dbReference type="ChEBI" id="CHEBI:17509"/>
        <dbReference type="ChEBI" id="CHEBI:43474"/>
        <dbReference type="ChEBI" id="CHEBI:58533"/>
        <dbReference type="EC" id="2.4.2.28"/>
    </reaction>
</comment>
<evidence type="ECO:0000256" key="3">
    <source>
        <dbReference type="ARBA" id="ARBA00022726"/>
    </source>
</evidence>
<dbReference type="GO" id="GO:0005634">
    <property type="term" value="C:nucleus"/>
    <property type="evidence" value="ECO:0007669"/>
    <property type="project" value="UniProtKB-SubCell"/>
</dbReference>
<dbReference type="CDD" id="cd09010">
    <property type="entry name" value="MTAP_SsMTAPII_like_MTIP"/>
    <property type="match status" value="1"/>
</dbReference>
<keyword evidence="2 4" id="KW-0808">Transferase</keyword>
<comment type="caution">
    <text evidence="6">The sequence shown here is derived from an EMBL/GenBank/DDBJ whole genome shotgun (WGS) entry which is preliminary data.</text>
</comment>
<comment type="subunit">
    <text evidence="4">Homotrimer.</text>
</comment>
<dbReference type="PROSITE" id="PS01240">
    <property type="entry name" value="PNP_MTAP_2"/>
    <property type="match status" value="1"/>
</dbReference>
<dbReference type="GO" id="GO:0006166">
    <property type="term" value="P:purine ribonucleoside salvage"/>
    <property type="evidence" value="ECO:0007669"/>
    <property type="project" value="UniProtKB-KW"/>
</dbReference>
<dbReference type="Proteomes" id="UP001162156">
    <property type="component" value="Unassembled WGS sequence"/>
</dbReference>
<protein>
    <recommendedName>
        <fullName evidence="4">S-methyl-5'-thioadenosine phosphorylase</fullName>
        <ecNumber evidence="4">2.4.2.28</ecNumber>
    </recommendedName>
    <alternativeName>
        <fullName evidence="4">5'-methylthioadenosine phosphorylase</fullName>
        <shortName evidence="4">MTA phosphorylase</shortName>
        <shortName evidence="4">MTAP</shortName>
        <shortName evidence="4">MTAPase</shortName>
    </alternativeName>
</protein>
<dbReference type="Gene3D" id="3.40.50.1580">
    <property type="entry name" value="Nucleoside phosphorylase domain"/>
    <property type="match status" value="1"/>
</dbReference>
<feature type="site" description="Important for substrate specificity" evidence="4">
    <location>
        <position position="245"/>
    </location>
</feature>
<dbReference type="GO" id="GO:0017061">
    <property type="term" value="F:S-methyl-5-thioadenosine phosphorylase activity"/>
    <property type="evidence" value="ECO:0007669"/>
    <property type="project" value="UniProtKB-UniRule"/>
</dbReference>
<comment type="similarity">
    <text evidence="4">Belongs to the PNP/MTAP phosphorylase family. MTAP subfamily.</text>
</comment>
<evidence type="ECO:0000256" key="4">
    <source>
        <dbReference type="HAMAP-Rule" id="MF_03155"/>
    </source>
</evidence>